<evidence type="ECO:0000256" key="1">
    <source>
        <dbReference type="SAM" id="Phobius"/>
    </source>
</evidence>
<proteinExistence type="predicted"/>
<dbReference type="SUPFAM" id="SSF49384">
    <property type="entry name" value="Carbohydrate-binding domain"/>
    <property type="match status" value="3"/>
</dbReference>
<keyword evidence="1" id="KW-0472">Membrane</keyword>
<dbReference type="InterPro" id="IPR025965">
    <property type="entry name" value="FlgD/Vpr_Ig-like"/>
</dbReference>
<dbReference type="Gene3D" id="2.60.40.10">
    <property type="entry name" value="Immunoglobulins"/>
    <property type="match status" value="1"/>
</dbReference>
<dbReference type="InterPro" id="IPR026444">
    <property type="entry name" value="Secre_tail"/>
</dbReference>
<protein>
    <recommendedName>
        <fullName evidence="5">FlgD Ig-like domain-containing protein</fullName>
    </recommendedName>
</protein>
<gene>
    <name evidence="4" type="ORF">METZ01_LOCUS73769</name>
</gene>
<evidence type="ECO:0000259" key="2">
    <source>
        <dbReference type="Pfam" id="PF00963"/>
    </source>
</evidence>
<dbReference type="Pfam" id="PF00963">
    <property type="entry name" value="Cohesin"/>
    <property type="match status" value="1"/>
</dbReference>
<dbReference type="InterPro" id="IPR008965">
    <property type="entry name" value="CBM2/CBM3_carb-bd_dom_sf"/>
</dbReference>
<evidence type="ECO:0008006" key="5">
    <source>
        <dbReference type="Google" id="ProtNLM"/>
    </source>
</evidence>
<feature type="domain" description="Cohesin" evidence="2">
    <location>
        <begin position="58"/>
        <end position="157"/>
    </location>
</feature>
<dbReference type="InterPro" id="IPR002102">
    <property type="entry name" value="Cohesin_dom"/>
</dbReference>
<dbReference type="InterPro" id="IPR013783">
    <property type="entry name" value="Ig-like_fold"/>
</dbReference>
<dbReference type="EMBL" id="UINC01005372">
    <property type="protein sequence ID" value="SVA20915.1"/>
    <property type="molecule type" value="Genomic_DNA"/>
</dbReference>
<accession>A0A381TY33</accession>
<feature type="transmembrane region" description="Helical" evidence="1">
    <location>
        <begin position="42"/>
        <end position="64"/>
    </location>
</feature>
<feature type="domain" description="FlgD/Vpr Ig-like" evidence="3">
    <location>
        <begin position="1035"/>
        <end position="1086"/>
    </location>
</feature>
<dbReference type="NCBIfam" id="TIGR04183">
    <property type="entry name" value="Por_Secre_tail"/>
    <property type="match status" value="1"/>
</dbReference>
<dbReference type="Gene3D" id="2.60.40.680">
    <property type="match status" value="3"/>
</dbReference>
<keyword evidence="1" id="KW-1133">Transmembrane helix</keyword>
<reference evidence="4" key="1">
    <citation type="submission" date="2018-05" db="EMBL/GenBank/DDBJ databases">
        <authorList>
            <person name="Lanie J.A."/>
            <person name="Ng W.-L."/>
            <person name="Kazmierczak K.M."/>
            <person name="Andrzejewski T.M."/>
            <person name="Davidsen T.M."/>
            <person name="Wayne K.J."/>
            <person name="Tettelin H."/>
            <person name="Glass J.I."/>
            <person name="Rusch D."/>
            <person name="Podicherti R."/>
            <person name="Tsui H.-C.T."/>
            <person name="Winkler M.E."/>
        </authorList>
    </citation>
    <scope>NUCLEOTIDE SEQUENCE</scope>
</reference>
<evidence type="ECO:0000259" key="3">
    <source>
        <dbReference type="Pfam" id="PF13860"/>
    </source>
</evidence>
<dbReference type="CDD" id="cd08547">
    <property type="entry name" value="Type_II_cohesin"/>
    <property type="match status" value="1"/>
</dbReference>
<sequence length="1101" mass="119324">MYFQHLITNMIEVRNQMHPKNNNVVNIYNSKTYCTRMFCKNLLFYITFLIGILHAQLTVTLGTVEYPGYASDIEVPVIVNNPNNTISGMQFDMVIDPEIISPSSINAGGSPAGFAADMNQLSSGAYRILLFNAGNAASIPVNSDTVMTIHFDGSAIASAVIDLEMTELVVTDSSGSDLGAISGNGMVSIGYVVGFSMSSDSADVSEMVELQVSMENNGTVGGIQFDLIDEPDYISVDSLWTTDRTDGFTISTTTVGNGSRILLYSDTNNDISSGTGPILNVRYLVHNDAYGDNVLIHFDGVTASDSIGGIYWISTLDSGMVTVFPGYMEEPHNLIAVSGLDGEVPLSWDPPVGPIPPTVPFTIEILTDNYPGETSWDLEHLDGDSIVASIFTGELVDQATLYTWDLNIPSGGYIFTIYDSFGDGICCGWGEGYYRLVLNDTEIATGGEFEASESVTFNTSDGRFNIVQYSYLNPPLIEKGLSTNEYRDDFSLSLPFFVDMGVINVLDQEGEIDESSDYPSTRSVPEVSGYNLYRSSADATEYQLLVSVGADVNEYTDNEVMNGVTYYYYVTTDYSPEGTESGPSNIADATPVEWVELSVSDGAALSGYTDTLDISINNEAEISFFYIEITDEPDYIIAETILPTNRTQGWTLDVTEASGVMVVTGWGTSNFMASGSDPVCKVIVRGASMEPAILDVEFTFANIKDFNDVEMNWTSSDADFEVSVATQILAMPNAMAEPGDGITVPLMISNTQPVSAIQLSLSSEANYVTGVTVVPSDYMDFSDWYFGGNQEGNQYNIIITDLTLSNPLNPGMGHIADIYLYVEPNTPSGTAVSIEAQKIVADANSIPMFTEMILPSIFVGTPMAHFSLDTNLTMSGYATESIVISLNNIVPISVFEILLRDMPDGLLVTAVNPAGRFADAGGLLLDSSGEDADGNCFIFGYTVGSAIPSGSGPVLELSVQRKNYFGGHLGLFFSDVIARDENTDEVTVSATGYGMFSIALGTINHIALPNRYTLYQNYPNPFNPVTVIQYDLPKLSNVKLSIYDLAGRQVRSLVNESLAPGMKTIIWDARDDKGNKMGAGVYIYQLRTDNYVASKKMILVK</sequence>
<name>A0A381TY33_9ZZZZ</name>
<dbReference type="Gene3D" id="2.60.40.4070">
    <property type="match status" value="1"/>
</dbReference>
<organism evidence="4">
    <name type="scientific">marine metagenome</name>
    <dbReference type="NCBI Taxonomy" id="408172"/>
    <lineage>
        <taxon>unclassified sequences</taxon>
        <taxon>metagenomes</taxon>
        <taxon>ecological metagenomes</taxon>
    </lineage>
</organism>
<dbReference type="AlphaFoldDB" id="A0A381TY33"/>
<dbReference type="GO" id="GO:0000272">
    <property type="term" value="P:polysaccharide catabolic process"/>
    <property type="evidence" value="ECO:0007669"/>
    <property type="project" value="InterPro"/>
</dbReference>
<keyword evidence="1" id="KW-0812">Transmembrane</keyword>
<dbReference type="Pfam" id="PF13860">
    <property type="entry name" value="FlgD_ig"/>
    <property type="match status" value="1"/>
</dbReference>
<evidence type="ECO:0000313" key="4">
    <source>
        <dbReference type="EMBL" id="SVA20915.1"/>
    </source>
</evidence>
<dbReference type="GO" id="GO:0030246">
    <property type="term" value="F:carbohydrate binding"/>
    <property type="evidence" value="ECO:0007669"/>
    <property type="project" value="InterPro"/>
</dbReference>